<evidence type="ECO:0000256" key="9">
    <source>
        <dbReference type="ARBA" id="ARBA00022989"/>
    </source>
</evidence>
<dbReference type="SMART" id="SM00831">
    <property type="entry name" value="Cation_ATPase_N"/>
    <property type="match status" value="1"/>
</dbReference>
<dbReference type="Gene3D" id="2.70.150.10">
    <property type="entry name" value="Calcium-transporting ATPase, cytoplasmic transduction domain A"/>
    <property type="match status" value="1"/>
</dbReference>
<dbReference type="PRINTS" id="PR00121">
    <property type="entry name" value="NAKATPASE"/>
</dbReference>
<keyword evidence="9 11" id="KW-1133">Transmembrane helix</keyword>
<dbReference type="SUPFAM" id="SSF81665">
    <property type="entry name" value="Calcium ATPase, transmembrane domain M"/>
    <property type="match status" value="1"/>
</dbReference>
<dbReference type="SFLD" id="SFLDF00027">
    <property type="entry name" value="p-type_atpase"/>
    <property type="match status" value="1"/>
</dbReference>
<feature type="transmembrane region" description="Helical" evidence="11">
    <location>
        <begin position="705"/>
        <end position="729"/>
    </location>
</feature>
<dbReference type="InterPro" id="IPR006068">
    <property type="entry name" value="ATPase_P-typ_cation-transptr_C"/>
</dbReference>
<dbReference type="InterPro" id="IPR023299">
    <property type="entry name" value="ATPase_P-typ_cyto_dom_N"/>
</dbReference>
<dbReference type="Pfam" id="PF13246">
    <property type="entry name" value="Cation_ATPase"/>
    <property type="match status" value="1"/>
</dbReference>
<keyword evidence="5" id="KW-0479">Metal-binding</keyword>
<feature type="transmembrane region" description="Helical" evidence="11">
    <location>
        <begin position="844"/>
        <end position="866"/>
    </location>
</feature>
<evidence type="ECO:0000313" key="13">
    <source>
        <dbReference type="EMBL" id="MBB6054901.1"/>
    </source>
</evidence>
<feature type="domain" description="Cation-transporting P-type ATPase N-terminal" evidence="12">
    <location>
        <begin position="10"/>
        <end position="83"/>
    </location>
</feature>
<evidence type="ECO:0000256" key="4">
    <source>
        <dbReference type="ARBA" id="ARBA00022692"/>
    </source>
</evidence>
<evidence type="ECO:0000256" key="10">
    <source>
        <dbReference type="ARBA" id="ARBA00023136"/>
    </source>
</evidence>
<dbReference type="InterPro" id="IPR008250">
    <property type="entry name" value="ATPase_P-typ_transduc_dom_A_sf"/>
</dbReference>
<feature type="transmembrane region" description="Helical" evidence="11">
    <location>
        <begin position="281"/>
        <end position="305"/>
    </location>
</feature>
<keyword evidence="8" id="KW-1278">Translocase</keyword>
<dbReference type="InterPro" id="IPR044492">
    <property type="entry name" value="P_typ_ATPase_HD_dom"/>
</dbReference>
<dbReference type="SUPFAM" id="SSF56784">
    <property type="entry name" value="HAD-like"/>
    <property type="match status" value="1"/>
</dbReference>
<dbReference type="Proteomes" id="UP000585721">
    <property type="component" value="Unassembled WGS sequence"/>
</dbReference>
<dbReference type="GO" id="GO:0005391">
    <property type="term" value="F:P-type sodium:potassium-exchanging transporter activity"/>
    <property type="evidence" value="ECO:0007669"/>
    <property type="project" value="TreeGrafter"/>
</dbReference>
<dbReference type="InterPro" id="IPR059000">
    <property type="entry name" value="ATPase_P-type_domA"/>
</dbReference>
<dbReference type="InterPro" id="IPR023298">
    <property type="entry name" value="ATPase_P-typ_TM_dom_sf"/>
</dbReference>
<feature type="transmembrane region" description="Helical" evidence="11">
    <location>
        <begin position="811"/>
        <end position="832"/>
    </location>
</feature>
<keyword evidence="6" id="KW-0547">Nucleotide-binding</keyword>
<dbReference type="GO" id="GO:0036376">
    <property type="term" value="P:sodium ion export across plasma membrane"/>
    <property type="evidence" value="ECO:0007669"/>
    <property type="project" value="TreeGrafter"/>
</dbReference>
<dbReference type="AlphaFoldDB" id="A0A841GI34"/>
<dbReference type="InterPro" id="IPR018303">
    <property type="entry name" value="ATPase_P-typ_P_site"/>
</dbReference>
<keyword evidence="7" id="KW-0067">ATP-binding</keyword>
<dbReference type="GO" id="GO:0046872">
    <property type="term" value="F:metal ion binding"/>
    <property type="evidence" value="ECO:0007669"/>
    <property type="project" value="UniProtKB-KW"/>
</dbReference>
<name>A0A841GI34_9GAMM</name>
<dbReference type="GO" id="GO:0016887">
    <property type="term" value="F:ATP hydrolysis activity"/>
    <property type="evidence" value="ECO:0007669"/>
    <property type="project" value="InterPro"/>
</dbReference>
<dbReference type="GO" id="GO:0030007">
    <property type="term" value="P:intracellular potassium ion homeostasis"/>
    <property type="evidence" value="ECO:0007669"/>
    <property type="project" value="TreeGrafter"/>
</dbReference>
<dbReference type="SFLD" id="SFLDG00002">
    <property type="entry name" value="C1.7:_P-type_atpase_like"/>
    <property type="match status" value="1"/>
</dbReference>
<feature type="transmembrane region" description="Helical" evidence="11">
    <location>
        <begin position="878"/>
        <end position="895"/>
    </location>
</feature>
<dbReference type="GO" id="GO:0005886">
    <property type="term" value="C:plasma membrane"/>
    <property type="evidence" value="ECO:0007669"/>
    <property type="project" value="UniProtKB-SubCell"/>
</dbReference>
<dbReference type="Pfam" id="PF00690">
    <property type="entry name" value="Cation_ATPase_N"/>
    <property type="match status" value="1"/>
</dbReference>
<dbReference type="PANTHER" id="PTHR43294">
    <property type="entry name" value="SODIUM/POTASSIUM-TRANSPORTING ATPASE SUBUNIT ALPHA"/>
    <property type="match status" value="1"/>
</dbReference>
<dbReference type="CDD" id="cd02080">
    <property type="entry name" value="P-type_ATPase_cation"/>
    <property type="match status" value="1"/>
</dbReference>
<evidence type="ECO:0000256" key="3">
    <source>
        <dbReference type="ARBA" id="ARBA00022475"/>
    </source>
</evidence>
<dbReference type="Pfam" id="PF08282">
    <property type="entry name" value="Hydrolase_3"/>
    <property type="match status" value="1"/>
</dbReference>
<organism evidence="13 14">
    <name type="scientific">Tolumonas osonensis</name>
    <dbReference type="NCBI Taxonomy" id="675874"/>
    <lineage>
        <taxon>Bacteria</taxon>
        <taxon>Pseudomonadati</taxon>
        <taxon>Pseudomonadota</taxon>
        <taxon>Gammaproteobacteria</taxon>
        <taxon>Aeromonadales</taxon>
        <taxon>Aeromonadaceae</taxon>
        <taxon>Tolumonas</taxon>
    </lineage>
</organism>
<dbReference type="GO" id="GO:1990573">
    <property type="term" value="P:potassium ion import across plasma membrane"/>
    <property type="evidence" value="ECO:0007669"/>
    <property type="project" value="TreeGrafter"/>
</dbReference>
<keyword evidence="3" id="KW-1003">Cell membrane</keyword>
<evidence type="ECO:0000259" key="12">
    <source>
        <dbReference type="SMART" id="SM00831"/>
    </source>
</evidence>
<evidence type="ECO:0000256" key="6">
    <source>
        <dbReference type="ARBA" id="ARBA00022741"/>
    </source>
</evidence>
<dbReference type="FunFam" id="2.70.150.10:FF:000016">
    <property type="entry name" value="Calcium-transporting P-type ATPase putative"/>
    <property type="match status" value="1"/>
</dbReference>
<proteinExistence type="inferred from homology"/>
<dbReference type="NCBIfam" id="TIGR01494">
    <property type="entry name" value="ATPase_P-type"/>
    <property type="match status" value="3"/>
</dbReference>
<reference evidence="13 14" key="1">
    <citation type="submission" date="2020-08" db="EMBL/GenBank/DDBJ databases">
        <title>Genomic Encyclopedia of Type Strains, Phase IV (KMG-IV): sequencing the most valuable type-strain genomes for metagenomic binning, comparative biology and taxonomic classification.</title>
        <authorList>
            <person name="Goeker M."/>
        </authorList>
    </citation>
    <scope>NUCLEOTIDE SEQUENCE [LARGE SCALE GENOMIC DNA]</scope>
    <source>
        <strain evidence="13 14">DSM 22975</strain>
    </source>
</reference>
<dbReference type="EMBL" id="JACHGR010000002">
    <property type="protein sequence ID" value="MBB6054901.1"/>
    <property type="molecule type" value="Genomic_DNA"/>
</dbReference>
<dbReference type="PROSITE" id="PS00154">
    <property type="entry name" value="ATPASE_E1_E2"/>
    <property type="match status" value="1"/>
</dbReference>
<dbReference type="GO" id="GO:1902600">
    <property type="term" value="P:proton transmembrane transport"/>
    <property type="evidence" value="ECO:0007669"/>
    <property type="project" value="TreeGrafter"/>
</dbReference>
<dbReference type="InterPro" id="IPR036412">
    <property type="entry name" value="HAD-like_sf"/>
</dbReference>
<keyword evidence="4 11" id="KW-0812">Transmembrane</keyword>
<evidence type="ECO:0000256" key="8">
    <source>
        <dbReference type="ARBA" id="ARBA00022967"/>
    </source>
</evidence>
<dbReference type="InterPro" id="IPR001757">
    <property type="entry name" value="P_typ_ATPase"/>
</dbReference>
<dbReference type="InterPro" id="IPR004014">
    <property type="entry name" value="ATPase_P-typ_cation-transptr_N"/>
</dbReference>
<comment type="subcellular location">
    <subcellularLocation>
        <location evidence="1">Cell membrane</location>
        <topology evidence="1">Multi-pass membrane protein</topology>
    </subcellularLocation>
</comment>
<dbReference type="GO" id="GO:0006883">
    <property type="term" value="P:intracellular sodium ion homeostasis"/>
    <property type="evidence" value="ECO:0007669"/>
    <property type="project" value="TreeGrafter"/>
</dbReference>
<dbReference type="Gene3D" id="3.40.50.1000">
    <property type="entry name" value="HAD superfamily/HAD-like"/>
    <property type="match status" value="1"/>
</dbReference>
<accession>A0A841GI34</accession>
<dbReference type="FunFam" id="3.40.50.1000:FF:000028">
    <property type="entry name" value="Calcium-transporting P-type ATPase, putative"/>
    <property type="match status" value="1"/>
</dbReference>
<dbReference type="PRINTS" id="PR00119">
    <property type="entry name" value="CATATPASE"/>
</dbReference>
<comment type="similarity">
    <text evidence="2">Belongs to the cation transport ATPase (P-type) (TC 3.A.3) family. Type IIA subfamily.</text>
</comment>
<feature type="transmembrane region" description="Helical" evidence="11">
    <location>
        <begin position="735"/>
        <end position="756"/>
    </location>
</feature>
<keyword evidence="14" id="KW-1185">Reference proteome</keyword>
<protein>
    <submittedName>
        <fullName evidence="13">Magnesium-transporting ATPase (P-type)</fullName>
    </submittedName>
</protein>
<feature type="transmembrane region" description="Helical" evidence="11">
    <location>
        <begin position="777"/>
        <end position="799"/>
    </location>
</feature>
<evidence type="ECO:0000256" key="5">
    <source>
        <dbReference type="ARBA" id="ARBA00022723"/>
    </source>
</evidence>
<dbReference type="RefSeq" id="WP_188025696.1">
    <property type="nucleotide sequence ID" value="NZ_JACHGR010000002.1"/>
</dbReference>
<dbReference type="PANTHER" id="PTHR43294:SF21">
    <property type="entry name" value="CATION TRANSPORTING ATPASE"/>
    <property type="match status" value="1"/>
</dbReference>
<dbReference type="Gene3D" id="3.40.1110.10">
    <property type="entry name" value="Calcium-transporting ATPase, cytoplasmic domain N"/>
    <property type="match status" value="1"/>
</dbReference>
<gene>
    <name evidence="13" type="ORF">HNR75_000773</name>
</gene>
<dbReference type="Pfam" id="PF00689">
    <property type="entry name" value="Cation_ATPase_C"/>
    <property type="match status" value="1"/>
</dbReference>
<evidence type="ECO:0000256" key="7">
    <source>
        <dbReference type="ARBA" id="ARBA00022840"/>
    </source>
</evidence>
<dbReference type="InterPro" id="IPR023214">
    <property type="entry name" value="HAD_sf"/>
</dbReference>
<dbReference type="Gene3D" id="1.20.1110.10">
    <property type="entry name" value="Calcium-transporting ATPase, transmembrane domain"/>
    <property type="match status" value="1"/>
</dbReference>
<feature type="transmembrane region" description="Helical" evidence="11">
    <location>
        <begin position="88"/>
        <end position="106"/>
    </location>
</feature>
<dbReference type="GO" id="GO:0005524">
    <property type="term" value="F:ATP binding"/>
    <property type="evidence" value="ECO:0007669"/>
    <property type="project" value="UniProtKB-KW"/>
</dbReference>
<dbReference type="Pfam" id="PF00122">
    <property type="entry name" value="E1-E2_ATPase"/>
    <property type="match status" value="1"/>
</dbReference>
<sequence length="909" mass="98287">MTDPAFSSSDFHAQSSEHVLINIQSQTDGLSGEQVKQRQQQYGPNRLTPPAGESNWQKFLRQFKNVLLYVLIVAAIMSWILGRWTDGAVILAVVVINGIFGFIQEGKAEQALASIRNMLRVHTHVLRDGVRQQVDAEELVPGDIVLLESGDRVPADLRLIESINLGVQESALTGESFSVQKNTDPVSAEAPLAERFCMLYAGTLVTQGRARGVTIGTGDNTEIGKIGNMLRAVEPLATPLMKQLGDLGHTLTRAILVLTVFTFLFGWIWRDYPVDELFMAAVGLAVAAIPEGLPAVITITLAIGVQRMASHNAIIRRLPAVETLGSVSVICTDKTGTLTRNEMSAQSVRLSTGELAVSGVGYHPEGDITSDEQLPTDAQNQTLQRLATAAILCNDARFDQETLPWQLHGDPTEGALLILAAKAGLDPASVQQSTPRLAEIPFESSHGYMATLHPAPEGNTTLYQLLLKGAPEKVLGMCSRVWTPTGSRPLHLDEWQQAIDSFAARGQRVLALAEADTADADIAMIDNPDGSPDLSAYQFSLLGLVGIMDPPREEARHAIAQCQQAGIRVIMVTGDHASTAAAIGSQLGLSEPLQVITGSELENMSDAELQQKAAQLDIVARATPAHKLKLVAALQADQQVVAMTGDGVNDAPALKRADIGVAMGMKGTEAAKEAAEMVLADDNFATLRTAVLEGRTVYDNLRKALVFLLPTNGGQALVMIAAILLGITLPITPVQILWINMVSAITLSLPLVFDKAATNLMQRSPRQSNEALLNNVLLFRIAFVSVLLMALTLVLYNWSTSQQPDLARARTVAINCLVGAEMVYLISCRSLVSSTLSLTSWLENGYALLAIFLLTLMQLALTYMPFMHMLFGTAAIDLSDWLMIIASCLLIYLLMEAEKQLTPRLFFRK</sequence>
<dbReference type="SFLD" id="SFLDS00003">
    <property type="entry name" value="Haloacid_Dehalogenase"/>
    <property type="match status" value="1"/>
</dbReference>
<dbReference type="InterPro" id="IPR050510">
    <property type="entry name" value="Cation_transp_ATPase_P-type"/>
</dbReference>
<dbReference type="SUPFAM" id="SSF81653">
    <property type="entry name" value="Calcium ATPase, transduction domain A"/>
    <property type="match status" value="1"/>
</dbReference>
<feature type="transmembrane region" description="Helical" evidence="11">
    <location>
        <begin position="250"/>
        <end position="269"/>
    </location>
</feature>
<feature type="transmembrane region" description="Helical" evidence="11">
    <location>
        <begin position="66"/>
        <end position="82"/>
    </location>
</feature>
<dbReference type="SUPFAM" id="SSF81660">
    <property type="entry name" value="Metal cation-transporting ATPase, ATP-binding domain N"/>
    <property type="match status" value="1"/>
</dbReference>
<keyword evidence="10 11" id="KW-0472">Membrane</keyword>
<evidence type="ECO:0000256" key="1">
    <source>
        <dbReference type="ARBA" id="ARBA00004651"/>
    </source>
</evidence>
<evidence type="ECO:0000313" key="14">
    <source>
        <dbReference type="Proteomes" id="UP000585721"/>
    </source>
</evidence>
<evidence type="ECO:0000256" key="2">
    <source>
        <dbReference type="ARBA" id="ARBA00005675"/>
    </source>
</evidence>
<comment type="caution">
    <text evidence="13">The sequence shown here is derived from an EMBL/GenBank/DDBJ whole genome shotgun (WGS) entry which is preliminary data.</text>
</comment>
<evidence type="ECO:0000256" key="11">
    <source>
        <dbReference type="SAM" id="Phobius"/>
    </source>
</evidence>